<sequence>MYFYTLVNRKGKRSFLFEPFIELGKEIRFHDHLTEENCGIIDQSYPDWNIVMEPSS</sequence>
<dbReference type="EnsemblMetazoa" id="ASIC022214-RA">
    <property type="protein sequence ID" value="ASIC022214-PA"/>
    <property type="gene ID" value="ASIC022214"/>
</dbReference>
<proteinExistence type="predicted"/>
<evidence type="ECO:0000313" key="1">
    <source>
        <dbReference type="EMBL" id="KFB53836.1"/>
    </source>
</evidence>
<protein>
    <submittedName>
        <fullName evidence="1 2">7-cyano-7-deazaguanine reductase</fullName>
    </submittedName>
</protein>
<name>A0A084WUE2_ANOSI</name>
<organism evidence="1">
    <name type="scientific">Anopheles sinensis</name>
    <name type="common">Mosquito</name>
    <dbReference type="NCBI Taxonomy" id="74873"/>
    <lineage>
        <taxon>Eukaryota</taxon>
        <taxon>Metazoa</taxon>
        <taxon>Ecdysozoa</taxon>
        <taxon>Arthropoda</taxon>
        <taxon>Hexapoda</taxon>
        <taxon>Insecta</taxon>
        <taxon>Pterygota</taxon>
        <taxon>Neoptera</taxon>
        <taxon>Endopterygota</taxon>
        <taxon>Diptera</taxon>
        <taxon>Nematocera</taxon>
        <taxon>Culicoidea</taxon>
        <taxon>Culicidae</taxon>
        <taxon>Anophelinae</taxon>
        <taxon>Anopheles</taxon>
    </lineage>
</organism>
<gene>
    <name evidence="1" type="ORF">ZHAS_00022214</name>
</gene>
<dbReference type="VEuPathDB" id="VectorBase:ASIC022214"/>
<dbReference type="EMBL" id="KE525423">
    <property type="protein sequence ID" value="KFB53836.1"/>
    <property type="molecule type" value="Genomic_DNA"/>
</dbReference>
<accession>A0A084WUE2</accession>
<dbReference type="EMBL" id="ATLV01027081">
    <property type="status" value="NOT_ANNOTATED_CDS"/>
    <property type="molecule type" value="Genomic_DNA"/>
</dbReference>
<reference evidence="1 3" key="1">
    <citation type="journal article" date="2014" name="BMC Genomics">
        <title>Genome sequence of Anopheles sinensis provides insight into genetics basis of mosquito competence for malaria parasites.</title>
        <authorList>
            <person name="Zhou D."/>
            <person name="Zhang D."/>
            <person name="Ding G."/>
            <person name="Shi L."/>
            <person name="Hou Q."/>
            <person name="Ye Y."/>
            <person name="Xu Y."/>
            <person name="Zhou H."/>
            <person name="Xiong C."/>
            <person name="Li S."/>
            <person name="Yu J."/>
            <person name="Hong S."/>
            <person name="Yu X."/>
            <person name="Zou P."/>
            <person name="Chen C."/>
            <person name="Chang X."/>
            <person name="Wang W."/>
            <person name="Lv Y."/>
            <person name="Sun Y."/>
            <person name="Ma L."/>
            <person name="Shen B."/>
            <person name="Zhu C."/>
        </authorList>
    </citation>
    <scope>NUCLEOTIDE SEQUENCE [LARGE SCALE GENOMIC DNA]</scope>
</reference>
<reference evidence="2" key="2">
    <citation type="submission" date="2020-05" db="UniProtKB">
        <authorList>
            <consortium name="EnsemblMetazoa"/>
        </authorList>
    </citation>
    <scope>IDENTIFICATION</scope>
</reference>
<evidence type="ECO:0000313" key="2">
    <source>
        <dbReference type="EnsemblMetazoa" id="ASIC022214-PA"/>
    </source>
</evidence>
<dbReference type="Proteomes" id="UP000030765">
    <property type="component" value="Unassembled WGS sequence"/>
</dbReference>
<dbReference type="AlphaFoldDB" id="A0A084WUE2"/>
<keyword evidence="3" id="KW-1185">Reference proteome</keyword>
<evidence type="ECO:0000313" key="3">
    <source>
        <dbReference type="Proteomes" id="UP000030765"/>
    </source>
</evidence>